<dbReference type="Proteomes" id="UP000527616">
    <property type="component" value="Unassembled WGS sequence"/>
</dbReference>
<reference evidence="3 4" key="1">
    <citation type="submission" date="2020-07" db="EMBL/GenBank/DDBJ databases">
        <title>Sequencing the genomes of 1000 actinobacteria strains.</title>
        <authorList>
            <person name="Klenk H.-P."/>
        </authorList>
    </citation>
    <scope>NUCLEOTIDE SEQUENCE [LARGE SCALE GENOMIC DNA]</scope>
    <source>
        <strain evidence="3 4">DSM 103164</strain>
    </source>
</reference>
<keyword evidence="3" id="KW-0131">Cell cycle</keyword>
<feature type="region of interest" description="Disordered" evidence="1">
    <location>
        <begin position="117"/>
        <end position="136"/>
    </location>
</feature>
<dbReference type="InterPro" id="IPR007060">
    <property type="entry name" value="FtsL/DivIC"/>
</dbReference>
<name>A0A7Z0DAL0_9ACTN</name>
<keyword evidence="2" id="KW-1133">Transmembrane helix</keyword>
<sequence length="181" mass="19410">MSASPQAPAGSTGSASPDGRRRPWLTLPGGVGVTPRAIALLVVLAVLMISYANSVRIYLDQEAEIAALQLETERRQQTIDDLNADLSRWQDEDYVRAQARERLGWVVPGETGFRVIGPDGQGIGASIDSDRRTPASDLPPVVPWWGKAWGSIEAADHPAPPPEPTENPADRPPITTDDEGG</sequence>
<proteinExistence type="predicted"/>
<evidence type="ECO:0000256" key="1">
    <source>
        <dbReference type="SAM" id="MobiDB-lite"/>
    </source>
</evidence>
<dbReference type="RefSeq" id="WP_179445581.1">
    <property type="nucleotide sequence ID" value="NZ_JACBZS010000001.1"/>
</dbReference>
<keyword evidence="2" id="KW-0472">Membrane</keyword>
<feature type="region of interest" description="Disordered" evidence="1">
    <location>
        <begin position="1"/>
        <end position="23"/>
    </location>
</feature>
<evidence type="ECO:0000256" key="2">
    <source>
        <dbReference type="SAM" id="Phobius"/>
    </source>
</evidence>
<keyword evidence="2" id="KW-0812">Transmembrane</keyword>
<dbReference type="Pfam" id="PF04977">
    <property type="entry name" value="DivIC"/>
    <property type="match status" value="1"/>
</dbReference>
<keyword evidence="4" id="KW-1185">Reference proteome</keyword>
<feature type="region of interest" description="Disordered" evidence="1">
    <location>
        <begin position="149"/>
        <end position="181"/>
    </location>
</feature>
<organism evidence="3 4">
    <name type="scientific">Naumannella cuiyingiana</name>
    <dbReference type="NCBI Taxonomy" id="1347891"/>
    <lineage>
        <taxon>Bacteria</taxon>
        <taxon>Bacillati</taxon>
        <taxon>Actinomycetota</taxon>
        <taxon>Actinomycetes</taxon>
        <taxon>Propionibacteriales</taxon>
        <taxon>Propionibacteriaceae</taxon>
        <taxon>Naumannella</taxon>
    </lineage>
</organism>
<evidence type="ECO:0000313" key="3">
    <source>
        <dbReference type="EMBL" id="NYI71806.1"/>
    </source>
</evidence>
<dbReference type="AlphaFoldDB" id="A0A7Z0DAL0"/>
<evidence type="ECO:0000313" key="4">
    <source>
        <dbReference type="Proteomes" id="UP000527616"/>
    </source>
</evidence>
<protein>
    <submittedName>
        <fullName evidence="3">Cell division protein FtsB</fullName>
    </submittedName>
</protein>
<feature type="compositionally biased region" description="Polar residues" evidence="1">
    <location>
        <begin position="1"/>
        <end position="15"/>
    </location>
</feature>
<keyword evidence="3" id="KW-0132">Cell division</keyword>
<accession>A0A7Z0DAL0</accession>
<gene>
    <name evidence="3" type="ORF">GGQ54_002366</name>
</gene>
<dbReference type="GO" id="GO:0051301">
    <property type="term" value="P:cell division"/>
    <property type="evidence" value="ECO:0007669"/>
    <property type="project" value="UniProtKB-KW"/>
</dbReference>
<feature type="transmembrane region" description="Helical" evidence="2">
    <location>
        <begin position="33"/>
        <end position="52"/>
    </location>
</feature>
<dbReference type="EMBL" id="JACBZS010000001">
    <property type="protein sequence ID" value="NYI71806.1"/>
    <property type="molecule type" value="Genomic_DNA"/>
</dbReference>
<comment type="caution">
    <text evidence="3">The sequence shown here is derived from an EMBL/GenBank/DDBJ whole genome shotgun (WGS) entry which is preliminary data.</text>
</comment>